<accession>K8EKX5</accession>
<feature type="compositionally biased region" description="Acidic residues" evidence="2">
    <location>
        <begin position="8"/>
        <end position="17"/>
    </location>
</feature>
<comment type="subcellular location">
    <subcellularLocation>
        <location evidence="1">Nucleus</location>
    </subcellularLocation>
</comment>
<dbReference type="Proteomes" id="UP000198341">
    <property type="component" value="Chromosome 12"/>
</dbReference>
<keyword evidence="5" id="KW-1185">Reference proteome</keyword>
<organism evidence="4 5">
    <name type="scientific">Bathycoccus prasinos</name>
    <dbReference type="NCBI Taxonomy" id="41875"/>
    <lineage>
        <taxon>Eukaryota</taxon>
        <taxon>Viridiplantae</taxon>
        <taxon>Chlorophyta</taxon>
        <taxon>Mamiellophyceae</taxon>
        <taxon>Mamiellales</taxon>
        <taxon>Bathycoccaceae</taxon>
        <taxon>Bathycoccus</taxon>
    </lineage>
</organism>
<dbReference type="InterPro" id="IPR035441">
    <property type="entry name" value="TFIIS/LEDGF_dom_sf"/>
</dbReference>
<dbReference type="AlphaFoldDB" id="K8EKX5"/>
<sequence>MSSRVYPEEEGEKEEETTTTSELLSDYFGHYVVASKKKNSGRNPTTKGRVSSSSTKTSSQKNLLGRKEIFAAHKEDKAKDVFICEGEQTRNRGSYTFYSSKNLPKAFASVGGTLRAATRDELKAWLEKMNLEGAVVENDKDETRAVYMHENGGEDHKRLENARMVNPRAKTGIPPQGIASNLAYSSAVHTVKESHERKMTEKRLKQRQEEEREAEEDAERQIGHKMRKKPKTEPKFVSIKYPSPTTKKLRRGSKDAENEDFFGHREDPFLRTIAGDESDDDGDDDNNDGDDENNDTNNNDNNNSIKVVQFKTGEAGGDLRHTSDVDNGGGAFDEKFSYDSDIMNSLANFDEQELNDLDCGELSLSHRRFSSYEEINAPSIASKKDMEENPFHKRSGFYLRSRVLNERGIFAIIKERKENSNGHYNYNVSDELRGLCEPSWNPPSFKNAADAKAWLDEVLKKTPLTKKERKDLEEASEQDVNARMAPDPVMKTYKNGDEKNIRKTMSRNDTNAATTTTNRTHAGKKNGKICGGVAENQRQNLQASFTWTMQRADASTVEALRDIARGIVTRLSSNTLPPERAVSALDALKDVDMSLELLELSPIASAVSAIAEDDCSMTNEARQTAKELLQSWKEAAQRGVKAIESRIQASEQYLMRSGIKRSSE</sequence>
<evidence type="ECO:0000313" key="5">
    <source>
        <dbReference type="Proteomes" id="UP000198341"/>
    </source>
</evidence>
<dbReference type="GeneID" id="19012623"/>
<feature type="domain" description="TFIIS N-terminal" evidence="3">
    <location>
        <begin position="558"/>
        <end position="639"/>
    </location>
</feature>
<dbReference type="RefSeq" id="XP_007509752.1">
    <property type="nucleotide sequence ID" value="XM_007509690.1"/>
</dbReference>
<feature type="region of interest" description="Disordered" evidence="2">
    <location>
        <begin position="1"/>
        <end position="66"/>
    </location>
</feature>
<gene>
    <name evidence="4" type="ordered locus">Bathy12g01410</name>
</gene>
<dbReference type="KEGG" id="bpg:Bathy12g01410"/>
<protein>
    <recommendedName>
        <fullName evidence="3">TFIIS N-terminal domain-containing protein</fullName>
    </recommendedName>
</protein>
<feature type="region of interest" description="Disordered" evidence="2">
    <location>
        <begin position="189"/>
        <end position="305"/>
    </location>
</feature>
<feature type="compositionally biased region" description="Basic and acidic residues" evidence="2">
    <location>
        <begin position="190"/>
        <end position="210"/>
    </location>
</feature>
<dbReference type="SUPFAM" id="SSF47676">
    <property type="entry name" value="Conserved domain common to transcription factors TFIIS, elongin A, CRSP70"/>
    <property type="match status" value="1"/>
</dbReference>
<feature type="compositionally biased region" description="Basic and acidic residues" evidence="2">
    <location>
        <begin position="252"/>
        <end position="269"/>
    </location>
</feature>
<proteinExistence type="predicted"/>
<evidence type="ECO:0000256" key="1">
    <source>
        <dbReference type="PROSITE-ProRule" id="PRU00649"/>
    </source>
</evidence>
<keyword evidence="1" id="KW-0539">Nucleus</keyword>
<dbReference type="PROSITE" id="PS51319">
    <property type="entry name" value="TFIIS_N"/>
    <property type="match status" value="1"/>
</dbReference>
<dbReference type="GO" id="GO:0005634">
    <property type="term" value="C:nucleus"/>
    <property type="evidence" value="ECO:0007669"/>
    <property type="project" value="UniProtKB-SubCell"/>
</dbReference>
<dbReference type="Gene3D" id="1.20.930.10">
    <property type="entry name" value="Conserved domain common to transcription factors TFIIS, elongin A, CRSP70"/>
    <property type="match status" value="1"/>
</dbReference>
<reference evidence="4 5" key="1">
    <citation type="submission" date="2011-10" db="EMBL/GenBank/DDBJ databases">
        <authorList>
            <person name="Genoscope - CEA"/>
        </authorList>
    </citation>
    <scope>NUCLEOTIDE SEQUENCE [LARGE SCALE GENOMIC DNA]</scope>
    <source>
        <strain evidence="4 5">RCC 1105</strain>
    </source>
</reference>
<evidence type="ECO:0000259" key="3">
    <source>
        <dbReference type="PROSITE" id="PS51319"/>
    </source>
</evidence>
<dbReference type="Pfam" id="PF08711">
    <property type="entry name" value="Med26"/>
    <property type="match status" value="1"/>
</dbReference>
<feature type="compositionally biased region" description="Low complexity" evidence="2">
    <location>
        <begin position="295"/>
        <end position="304"/>
    </location>
</feature>
<evidence type="ECO:0000313" key="4">
    <source>
        <dbReference type="EMBL" id="CCO18867.1"/>
    </source>
</evidence>
<dbReference type="EMBL" id="FO082267">
    <property type="protein sequence ID" value="CCO18867.1"/>
    <property type="molecule type" value="Genomic_DNA"/>
</dbReference>
<feature type="compositionally biased region" description="Acidic residues" evidence="2">
    <location>
        <begin position="276"/>
        <end position="294"/>
    </location>
</feature>
<evidence type="ECO:0000256" key="2">
    <source>
        <dbReference type="SAM" id="MobiDB-lite"/>
    </source>
</evidence>
<feature type="compositionally biased region" description="Polar residues" evidence="2">
    <location>
        <begin position="41"/>
        <end position="50"/>
    </location>
</feature>
<name>K8EKX5_9CHLO</name>
<dbReference type="InterPro" id="IPR017923">
    <property type="entry name" value="TFIIS_N"/>
</dbReference>